<evidence type="ECO:0000256" key="11">
    <source>
        <dbReference type="ARBA" id="ARBA00022917"/>
    </source>
</evidence>
<dbReference type="Pfam" id="PF01406">
    <property type="entry name" value="tRNA-synt_1e"/>
    <property type="match status" value="1"/>
</dbReference>
<dbReference type="Gene3D" id="3.40.50.620">
    <property type="entry name" value="HUPs"/>
    <property type="match status" value="1"/>
</dbReference>
<reference evidence="16 17" key="1">
    <citation type="journal article" date="2021" name="Elife">
        <title>Chloroplast acquisition without the gene transfer in kleptoplastic sea slugs, Plakobranchus ocellatus.</title>
        <authorList>
            <person name="Maeda T."/>
            <person name="Takahashi S."/>
            <person name="Yoshida T."/>
            <person name="Shimamura S."/>
            <person name="Takaki Y."/>
            <person name="Nagai Y."/>
            <person name="Toyoda A."/>
            <person name="Suzuki Y."/>
            <person name="Arimoto A."/>
            <person name="Ishii H."/>
            <person name="Satoh N."/>
            <person name="Nishiyama T."/>
            <person name="Hasebe M."/>
            <person name="Maruyama T."/>
            <person name="Minagawa J."/>
            <person name="Obokata J."/>
            <person name="Shigenobu S."/>
        </authorList>
    </citation>
    <scope>NUCLEOTIDE SEQUENCE [LARGE SCALE GENOMIC DNA]</scope>
</reference>
<keyword evidence="12" id="KW-0030">Aminoacyl-tRNA synthetase</keyword>
<evidence type="ECO:0000256" key="1">
    <source>
        <dbReference type="ARBA" id="ARBA00001947"/>
    </source>
</evidence>
<organism evidence="16 17">
    <name type="scientific">Elysia marginata</name>
    <dbReference type="NCBI Taxonomy" id="1093978"/>
    <lineage>
        <taxon>Eukaryota</taxon>
        <taxon>Metazoa</taxon>
        <taxon>Spiralia</taxon>
        <taxon>Lophotrochozoa</taxon>
        <taxon>Mollusca</taxon>
        <taxon>Gastropoda</taxon>
        <taxon>Heterobranchia</taxon>
        <taxon>Euthyneura</taxon>
        <taxon>Panpulmonata</taxon>
        <taxon>Sacoglossa</taxon>
        <taxon>Placobranchoidea</taxon>
        <taxon>Plakobranchidae</taxon>
        <taxon>Elysia</taxon>
    </lineage>
</organism>
<evidence type="ECO:0000256" key="2">
    <source>
        <dbReference type="ARBA" id="ARBA00004496"/>
    </source>
</evidence>
<dbReference type="InterPro" id="IPR032678">
    <property type="entry name" value="tRNA-synt_1_cat_dom"/>
</dbReference>
<dbReference type="Gene3D" id="1.20.120.1910">
    <property type="entry name" value="Cysteine-tRNA ligase, C-terminal anti-codon recognition domain"/>
    <property type="match status" value="1"/>
</dbReference>
<keyword evidence="9" id="KW-0862">Zinc</keyword>
<protein>
    <recommendedName>
        <fullName evidence="14">Cysteine--tRNA ligase, cytoplasmic</fullName>
        <ecNumber evidence="4">6.1.1.16</ecNumber>
    </recommendedName>
    <alternativeName>
        <fullName evidence="13">Cysteinyl-tRNA synthetase</fullName>
    </alternativeName>
</protein>
<evidence type="ECO:0000256" key="12">
    <source>
        <dbReference type="ARBA" id="ARBA00023146"/>
    </source>
</evidence>
<dbReference type="GO" id="GO:0004817">
    <property type="term" value="F:cysteine-tRNA ligase activity"/>
    <property type="evidence" value="ECO:0007669"/>
    <property type="project" value="UniProtKB-EC"/>
</dbReference>
<dbReference type="GO" id="GO:0005524">
    <property type="term" value="F:ATP binding"/>
    <property type="evidence" value="ECO:0007669"/>
    <property type="project" value="UniProtKB-KW"/>
</dbReference>
<comment type="caution">
    <text evidence="16">The sequence shown here is derived from an EMBL/GenBank/DDBJ whole genome shotgun (WGS) entry which is preliminary data.</text>
</comment>
<keyword evidence="11" id="KW-0648">Protein biosynthesis</keyword>
<evidence type="ECO:0000313" key="17">
    <source>
        <dbReference type="Proteomes" id="UP000762676"/>
    </source>
</evidence>
<dbReference type="Proteomes" id="UP000762676">
    <property type="component" value="Unassembled WGS sequence"/>
</dbReference>
<evidence type="ECO:0000256" key="3">
    <source>
        <dbReference type="ARBA" id="ARBA00005594"/>
    </source>
</evidence>
<evidence type="ECO:0000256" key="9">
    <source>
        <dbReference type="ARBA" id="ARBA00022833"/>
    </source>
</evidence>
<dbReference type="PRINTS" id="PR00983">
    <property type="entry name" value="TRNASYNTHCYS"/>
</dbReference>
<dbReference type="AlphaFoldDB" id="A0AAV4FVW3"/>
<sequence length="580" mass="65777">MGNNPEDIKPSSLLELESTDKALLLPRLDPAKVTSPEEGMVVYDTTSDKFKIYNGSSWIASAGESIYNDDGTIFGDRTVTFSGAGEYMVADSSRQLFVYNSLTSKKEVFTPILEGYVGMYVCGPTVYSNVHLGNVRTFVSFDMIFRYLKFLGYKVRYVRNITDAGHLENDADEGEDRIVKKARLEQIEPMEVVQYYTLDFHNIMRKFNCLPPSIEPTATGHIIEQIEIIEKILENGLAYEVNGSVYFDVLKFNETKKYGKLSNRKVEELIHNTRALEGQSDKKNPQDFALWKKAEPQHVMRWVSPWSQGFPGWHLECTAMSTKYLGKSFDIHGGGMDLKFPHHECEIAQAEASNGTSPVGYWIHTNMLTLNGKKMAKSTGNNILPTDLFTGNTPLLQKEFSPSVVRFFMMQAHYRSILDFGNEALLASEKGYKRLMDALNLLNRLTPSQSSSIDVKGWECSCYNAMNDDFNTPILIAQLFEGVKYINWIEEGQQEISEEDLQILKSTMNSFVFEVLGLTKEQQDNSYSTKLEGVLKILINLRNEARLNKDYALSDKIRDELSVLGIQVKDLKKGIIYTLD</sequence>
<accession>A0AAV4FVW3</accession>
<dbReference type="Pfam" id="PF09190">
    <property type="entry name" value="DALR_2"/>
    <property type="match status" value="1"/>
</dbReference>
<keyword evidence="8" id="KW-0547">Nucleotide-binding</keyword>
<comment type="similarity">
    <text evidence="3">Belongs to the class-I aminoacyl-tRNA synthetase family.</text>
</comment>
<name>A0AAV4FVW3_9GAST</name>
<dbReference type="CDD" id="cd00672">
    <property type="entry name" value="CysRS_core"/>
    <property type="match status" value="1"/>
</dbReference>
<proteinExistence type="inferred from homology"/>
<evidence type="ECO:0000313" key="16">
    <source>
        <dbReference type="EMBL" id="GFR77384.1"/>
    </source>
</evidence>
<dbReference type="InterPro" id="IPR014729">
    <property type="entry name" value="Rossmann-like_a/b/a_fold"/>
</dbReference>
<dbReference type="EMBL" id="BMAT01004631">
    <property type="protein sequence ID" value="GFR77384.1"/>
    <property type="molecule type" value="Genomic_DNA"/>
</dbReference>
<dbReference type="PANTHER" id="PTHR10890:SF3">
    <property type="entry name" value="CYSTEINE--TRNA LIGASE, CYTOPLASMIC"/>
    <property type="match status" value="1"/>
</dbReference>
<keyword evidence="7" id="KW-0479">Metal-binding</keyword>
<dbReference type="HAMAP" id="MF_00041">
    <property type="entry name" value="Cys_tRNA_synth"/>
    <property type="match status" value="1"/>
</dbReference>
<dbReference type="InterPro" id="IPR024909">
    <property type="entry name" value="Cys-tRNA/MSH_ligase"/>
</dbReference>
<evidence type="ECO:0000256" key="13">
    <source>
        <dbReference type="ARBA" id="ARBA00031499"/>
    </source>
</evidence>
<dbReference type="InterPro" id="IPR015273">
    <property type="entry name" value="Cys-tRNA-synt_Ia_DALR"/>
</dbReference>
<dbReference type="PANTHER" id="PTHR10890">
    <property type="entry name" value="CYSTEINYL-TRNA SYNTHETASE"/>
    <property type="match status" value="1"/>
</dbReference>
<dbReference type="GO" id="GO:0006423">
    <property type="term" value="P:cysteinyl-tRNA aminoacylation"/>
    <property type="evidence" value="ECO:0007669"/>
    <property type="project" value="InterPro"/>
</dbReference>
<dbReference type="SUPFAM" id="SSF47323">
    <property type="entry name" value="Anticodon-binding domain of a subclass of class I aminoacyl-tRNA synthetases"/>
    <property type="match status" value="1"/>
</dbReference>
<dbReference type="EC" id="6.1.1.16" evidence="4"/>
<dbReference type="NCBIfam" id="TIGR00435">
    <property type="entry name" value="cysS"/>
    <property type="match status" value="1"/>
</dbReference>
<dbReference type="SUPFAM" id="SSF52374">
    <property type="entry name" value="Nucleotidylyl transferase"/>
    <property type="match status" value="1"/>
</dbReference>
<comment type="cofactor">
    <cofactor evidence="1">
        <name>Zn(2+)</name>
        <dbReference type="ChEBI" id="CHEBI:29105"/>
    </cofactor>
</comment>
<evidence type="ECO:0000259" key="15">
    <source>
        <dbReference type="SMART" id="SM00840"/>
    </source>
</evidence>
<dbReference type="SMART" id="SM00840">
    <property type="entry name" value="DALR_2"/>
    <property type="match status" value="1"/>
</dbReference>
<dbReference type="InterPro" id="IPR009080">
    <property type="entry name" value="tRNAsynth_Ia_anticodon-bd"/>
</dbReference>
<dbReference type="GO" id="GO:0005829">
    <property type="term" value="C:cytosol"/>
    <property type="evidence" value="ECO:0007669"/>
    <property type="project" value="TreeGrafter"/>
</dbReference>
<evidence type="ECO:0000256" key="10">
    <source>
        <dbReference type="ARBA" id="ARBA00022840"/>
    </source>
</evidence>
<evidence type="ECO:0000256" key="6">
    <source>
        <dbReference type="ARBA" id="ARBA00022598"/>
    </source>
</evidence>
<gene>
    <name evidence="16" type="ORF">ElyMa_002237200</name>
</gene>
<evidence type="ECO:0000256" key="8">
    <source>
        <dbReference type="ARBA" id="ARBA00022741"/>
    </source>
</evidence>
<keyword evidence="5" id="KW-0963">Cytoplasm</keyword>
<keyword evidence="6 16" id="KW-0436">Ligase</keyword>
<evidence type="ECO:0000256" key="4">
    <source>
        <dbReference type="ARBA" id="ARBA00012832"/>
    </source>
</evidence>
<keyword evidence="17" id="KW-1185">Reference proteome</keyword>
<feature type="domain" description="Cysteinyl-tRNA synthetase class Ia DALR" evidence="15">
    <location>
        <begin position="461"/>
        <end position="528"/>
    </location>
</feature>
<dbReference type="GO" id="GO:0046872">
    <property type="term" value="F:metal ion binding"/>
    <property type="evidence" value="ECO:0007669"/>
    <property type="project" value="UniProtKB-KW"/>
</dbReference>
<evidence type="ECO:0000256" key="14">
    <source>
        <dbReference type="ARBA" id="ARBA00039362"/>
    </source>
</evidence>
<keyword evidence="10" id="KW-0067">ATP-binding</keyword>
<evidence type="ECO:0000256" key="5">
    <source>
        <dbReference type="ARBA" id="ARBA00022490"/>
    </source>
</evidence>
<evidence type="ECO:0000256" key="7">
    <source>
        <dbReference type="ARBA" id="ARBA00022723"/>
    </source>
</evidence>
<dbReference type="InterPro" id="IPR015803">
    <property type="entry name" value="Cys-tRNA-ligase"/>
</dbReference>
<comment type="subcellular location">
    <subcellularLocation>
        <location evidence="2">Cytoplasm</location>
    </subcellularLocation>
</comment>